<accession>A0A9D2BFP7</accession>
<evidence type="ECO:0000313" key="2">
    <source>
        <dbReference type="Proteomes" id="UP000886740"/>
    </source>
</evidence>
<name>A0A9D2BFP7_9BACT</name>
<comment type="caution">
    <text evidence="1">The sequence shown here is derived from an EMBL/GenBank/DDBJ whole genome shotgun (WGS) entry which is preliminary data.</text>
</comment>
<gene>
    <name evidence="1" type="ORF">H9977_01765</name>
</gene>
<reference evidence="1" key="1">
    <citation type="journal article" date="2021" name="PeerJ">
        <title>Extensive microbial diversity within the chicken gut microbiome revealed by metagenomics and culture.</title>
        <authorList>
            <person name="Gilroy R."/>
            <person name="Ravi A."/>
            <person name="Getino M."/>
            <person name="Pursley I."/>
            <person name="Horton D.L."/>
            <person name="Alikhan N.F."/>
            <person name="Baker D."/>
            <person name="Gharbi K."/>
            <person name="Hall N."/>
            <person name="Watson M."/>
            <person name="Adriaenssens E.M."/>
            <person name="Foster-Nyarko E."/>
            <person name="Jarju S."/>
            <person name="Secka A."/>
            <person name="Antonio M."/>
            <person name="Oren A."/>
            <person name="Chaudhuri R.R."/>
            <person name="La Ragione R."/>
            <person name="Hildebrand F."/>
            <person name="Pallen M.J."/>
        </authorList>
    </citation>
    <scope>NUCLEOTIDE SEQUENCE</scope>
    <source>
        <strain evidence="1">ChiGjej6B6-14162</strain>
    </source>
</reference>
<dbReference type="AlphaFoldDB" id="A0A9D2BFP7"/>
<organism evidence="1 2">
    <name type="scientific">Candidatus Parabacteroides intestinipullorum</name>
    <dbReference type="NCBI Taxonomy" id="2838723"/>
    <lineage>
        <taxon>Bacteria</taxon>
        <taxon>Pseudomonadati</taxon>
        <taxon>Bacteroidota</taxon>
        <taxon>Bacteroidia</taxon>
        <taxon>Bacteroidales</taxon>
        <taxon>Tannerellaceae</taxon>
        <taxon>Parabacteroides</taxon>
    </lineage>
</organism>
<dbReference type="PROSITE" id="PS51257">
    <property type="entry name" value="PROKAR_LIPOPROTEIN"/>
    <property type="match status" value="1"/>
</dbReference>
<dbReference type="EMBL" id="DXEL01000017">
    <property type="protein sequence ID" value="HIX73767.1"/>
    <property type="molecule type" value="Genomic_DNA"/>
</dbReference>
<reference evidence="1" key="2">
    <citation type="submission" date="2021-04" db="EMBL/GenBank/DDBJ databases">
        <authorList>
            <person name="Gilroy R."/>
        </authorList>
    </citation>
    <scope>NUCLEOTIDE SEQUENCE</scope>
    <source>
        <strain evidence="1">ChiGjej6B6-14162</strain>
    </source>
</reference>
<dbReference type="Proteomes" id="UP000886740">
    <property type="component" value="Unassembled WGS sequence"/>
</dbReference>
<proteinExistence type="predicted"/>
<protein>
    <submittedName>
        <fullName evidence="1">Uncharacterized protein</fullName>
    </submittedName>
</protein>
<sequence>MKSMYYFLLCLSLGLFMTGCEEKEAGDIVEVGLSVDLRDAAGVRLLDDTVSFDVDDLDLAYLKEGTFVVYREASMTGDVGKGFEVVTDEEGVRSLSVDLDETACGLPDRFSLSEGALEGTFRFEYPGRQFPSVLFRIEVEKKADNRHIYLSAVEVEGQESVVNTTRGPVWIEVQEMH</sequence>
<evidence type="ECO:0000313" key="1">
    <source>
        <dbReference type="EMBL" id="HIX73767.1"/>
    </source>
</evidence>